<evidence type="ECO:0000313" key="1">
    <source>
        <dbReference type="EMBL" id="KJV68775.1"/>
    </source>
</evidence>
<protein>
    <submittedName>
        <fullName evidence="1">Uncharacterized protein</fullName>
    </submittedName>
</protein>
<name>A0A0F3NL65_9RICK</name>
<keyword evidence="2" id="KW-1185">Reference proteome</keyword>
<gene>
    <name evidence="1" type="ORF">NLO413_0139</name>
</gene>
<accession>A0A0F3NL65</accession>
<dbReference type="AlphaFoldDB" id="A0A0F3NL65"/>
<evidence type="ECO:0000313" key="2">
    <source>
        <dbReference type="Proteomes" id="UP000033562"/>
    </source>
</evidence>
<dbReference type="EMBL" id="LANX01000001">
    <property type="protein sequence ID" value="KJV68775.1"/>
    <property type="molecule type" value="Genomic_DNA"/>
</dbReference>
<dbReference type="Proteomes" id="UP000033562">
    <property type="component" value="Unassembled WGS sequence"/>
</dbReference>
<sequence length="42" mass="4930">MDNTLLYEALDSSLESLKYKNLHRGKGFLLLHKKLLMLLKKI</sequence>
<reference evidence="1 2" key="1">
    <citation type="submission" date="2015-02" db="EMBL/GenBank/DDBJ databases">
        <title>Genome Sequencing of Rickettsiales.</title>
        <authorList>
            <person name="Daugherty S.C."/>
            <person name="Su Q."/>
            <person name="Abolude K."/>
            <person name="Beier-Sexton M."/>
            <person name="Carlyon J.A."/>
            <person name="Carter R."/>
            <person name="Day N.P."/>
            <person name="Dumler S.J."/>
            <person name="Dyachenko V."/>
            <person name="Godinez A."/>
            <person name="Kurtti T.J."/>
            <person name="Lichay M."/>
            <person name="Mullins K.E."/>
            <person name="Ott S."/>
            <person name="Pappas-Brown V."/>
            <person name="Paris D.H."/>
            <person name="Patel P."/>
            <person name="Richards A.L."/>
            <person name="Sadzewicz L."/>
            <person name="Sears K."/>
            <person name="Seidman D."/>
            <person name="Sengamalay N."/>
            <person name="Stenos J."/>
            <person name="Tallon L.J."/>
            <person name="Vincent G."/>
            <person name="Fraser C.M."/>
            <person name="Munderloh U."/>
            <person name="Dunning-Hotopp J.C."/>
        </authorList>
    </citation>
    <scope>NUCLEOTIDE SEQUENCE [LARGE SCALE GENOMIC DNA]</scope>
    <source>
        <strain evidence="1 2">RAC413</strain>
    </source>
</reference>
<proteinExistence type="predicted"/>
<organism evidence="1 2">
    <name type="scientific">Candidatus Neoehrlichia procyonis str. RAC413</name>
    <dbReference type="NCBI Taxonomy" id="1359163"/>
    <lineage>
        <taxon>Bacteria</taxon>
        <taxon>Pseudomonadati</taxon>
        <taxon>Pseudomonadota</taxon>
        <taxon>Alphaproteobacteria</taxon>
        <taxon>Rickettsiales</taxon>
        <taxon>Anaplasmataceae</taxon>
        <taxon>Candidatus Neoehrlichia</taxon>
    </lineage>
</organism>
<comment type="caution">
    <text evidence="1">The sequence shown here is derived from an EMBL/GenBank/DDBJ whole genome shotgun (WGS) entry which is preliminary data.</text>
</comment>